<evidence type="ECO:0000256" key="1">
    <source>
        <dbReference type="SAM" id="MobiDB-lite"/>
    </source>
</evidence>
<reference evidence="4" key="1">
    <citation type="journal article" date="2019" name="Int. J. Syst. Evol. Microbiol.">
        <title>The Global Catalogue of Microorganisms (GCM) 10K type strain sequencing project: providing services to taxonomists for standard genome sequencing and annotation.</title>
        <authorList>
            <consortium name="The Broad Institute Genomics Platform"/>
            <consortium name="The Broad Institute Genome Sequencing Center for Infectious Disease"/>
            <person name="Wu L."/>
            <person name="Ma J."/>
        </authorList>
    </citation>
    <scope>NUCLEOTIDE SEQUENCE [LARGE SCALE GENOMIC DNA]</scope>
    <source>
        <strain evidence="4">JCM 9933</strain>
    </source>
</reference>
<evidence type="ECO:0000313" key="3">
    <source>
        <dbReference type="EMBL" id="GAA0597236.1"/>
    </source>
</evidence>
<feature type="region of interest" description="Disordered" evidence="1">
    <location>
        <begin position="159"/>
        <end position="182"/>
    </location>
</feature>
<dbReference type="EMBL" id="BAAAFZ010000063">
    <property type="protein sequence ID" value="GAA0597236.1"/>
    <property type="molecule type" value="Genomic_DNA"/>
</dbReference>
<name>A0ABP3R0Q1_9PROT</name>
<keyword evidence="2" id="KW-1133">Transmembrane helix</keyword>
<keyword evidence="2" id="KW-0472">Membrane</keyword>
<evidence type="ECO:0000313" key="4">
    <source>
        <dbReference type="Proteomes" id="UP001501588"/>
    </source>
</evidence>
<gene>
    <name evidence="3" type="ORF">GCM10009416_39360</name>
</gene>
<feature type="compositionally biased region" description="Low complexity" evidence="1">
    <location>
        <begin position="162"/>
        <end position="182"/>
    </location>
</feature>
<comment type="caution">
    <text evidence="3">The sequence shown here is derived from an EMBL/GenBank/DDBJ whole genome shotgun (WGS) entry which is preliminary data.</text>
</comment>
<accession>A0ABP3R0Q1</accession>
<keyword evidence="4" id="KW-1185">Reference proteome</keyword>
<protein>
    <submittedName>
        <fullName evidence="3">Uncharacterized protein</fullName>
    </submittedName>
</protein>
<sequence length="182" mass="20093">MANSHLDIGSPYLKPDRLQIVIALIQAMAARDKYKDIATNWRAKVFFAAPDLDLQNVLREHPEFFRQSPTEPDKWSLVQRRFMPRAGLNDSRGEQGERIALNDTQVKMLVDLAIGLHAKQVEQYKDRRWFISLALPALGTLLGAVLGATATIAGSWLKAPDARPTAPPTAASAPAATRPGDR</sequence>
<dbReference type="Proteomes" id="UP001501588">
    <property type="component" value="Unassembled WGS sequence"/>
</dbReference>
<proteinExistence type="predicted"/>
<keyword evidence="2" id="KW-0812">Transmembrane</keyword>
<organism evidence="3 4">
    <name type="scientific">Craurococcus roseus</name>
    <dbReference type="NCBI Taxonomy" id="77585"/>
    <lineage>
        <taxon>Bacteria</taxon>
        <taxon>Pseudomonadati</taxon>
        <taxon>Pseudomonadota</taxon>
        <taxon>Alphaproteobacteria</taxon>
        <taxon>Acetobacterales</taxon>
        <taxon>Acetobacteraceae</taxon>
        <taxon>Craurococcus</taxon>
    </lineage>
</organism>
<feature type="transmembrane region" description="Helical" evidence="2">
    <location>
        <begin position="129"/>
        <end position="157"/>
    </location>
</feature>
<evidence type="ECO:0000256" key="2">
    <source>
        <dbReference type="SAM" id="Phobius"/>
    </source>
</evidence>
<dbReference type="RefSeq" id="WP_343897108.1">
    <property type="nucleotide sequence ID" value="NZ_BAAAFZ010000063.1"/>
</dbReference>